<dbReference type="AlphaFoldDB" id="A0A0K2GZN1"/>
<gene>
    <name evidence="1" type="ORF">CLAC_03545</name>
</gene>
<dbReference type="PATRIC" id="fig|1408189.4.peg.708"/>
<organism evidence="1 2">
    <name type="scientific">Corynebacterium lactis RW2-5</name>
    <dbReference type="NCBI Taxonomy" id="1408189"/>
    <lineage>
        <taxon>Bacteria</taxon>
        <taxon>Bacillati</taxon>
        <taxon>Actinomycetota</taxon>
        <taxon>Actinomycetes</taxon>
        <taxon>Mycobacteriales</taxon>
        <taxon>Corynebacteriaceae</taxon>
        <taxon>Corynebacterium</taxon>
    </lineage>
</organism>
<dbReference type="PANTHER" id="PTHR31793">
    <property type="entry name" value="4-HYDROXYBENZOYL-COA THIOESTERASE FAMILY MEMBER"/>
    <property type="match status" value="1"/>
</dbReference>
<evidence type="ECO:0000313" key="1">
    <source>
        <dbReference type="EMBL" id="ALA66936.1"/>
    </source>
</evidence>
<sequence length="135" mass="14938">MAVRWSDFDQYGHVNNAAFLEYAQQARVDFAVRVLGGGEGSGSGFPASVVRRMEIDYVRAILPDTREVVVDTEIIAFGRTSYTLRQSISDEHGHVTAVLETVMVMFDLETATAVEVPASARRELERFAAPAIEEK</sequence>
<accession>A0A0K2GZN1</accession>
<evidence type="ECO:0000313" key="2">
    <source>
        <dbReference type="Proteomes" id="UP000058446"/>
    </source>
</evidence>
<dbReference type="InterPro" id="IPR029069">
    <property type="entry name" value="HotDog_dom_sf"/>
</dbReference>
<dbReference type="Gene3D" id="3.10.129.10">
    <property type="entry name" value="Hotdog Thioesterase"/>
    <property type="match status" value="1"/>
</dbReference>
<proteinExistence type="predicted"/>
<dbReference type="PANTHER" id="PTHR31793:SF24">
    <property type="entry name" value="LONG-CHAIN ACYL-COA THIOESTERASE FADM"/>
    <property type="match status" value="1"/>
</dbReference>
<dbReference type="Proteomes" id="UP000058446">
    <property type="component" value="Chromosome"/>
</dbReference>
<dbReference type="GO" id="GO:0047617">
    <property type="term" value="F:fatty acyl-CoA hydrolase activity"/>
    <property type="evidence" value="ECO:0007669"/>
    <property type="project" value="TreeGrafter"/>
</dbReference>
<name>A0A0K2GZN1_9CORY</name>
<dbReference type="SUPFAM" id="SSF54637">
    <property type="entry name" value="Thioesterase/thiol ester dehydrase-isomerase"/>
    <property type="match status" value="1"/>
</dbReference>
<dbReference type="Pfam" id="PF13279">
    <property type="entry name" value="4HBT_2"/>
    <property type="match status" value="1"/>
</dbReference>
<keyword evidence="2" id="KW-1185">Reference proteome</keyword>
<reference evidence="1 2" key="1">
    <citation type="submission" date="2013-10" db="EMBL/GenBank/DDBJ databases">
        <title>Complete genome sequence of Corynebacterium lactis DSM 45799(T), isolated from raw cow milk.</title>
        <authorList>
            <person name="Ruckert C."/>
            <person name="Albersmeier A."/>
            <person name="Lipski A."/>
            <person name="Kalinowski J."/>
        </authorList>
    </citation>
    <scope>NUCLEOTIDE SEQUENCE [LARGE SCALE GENOMIC DNA]</scope>
    <source>
        <strain evidence="1 2">RW2-5</strain>
    </source>
</reference>
<dbReference type="KEGG" id="clw:CLAC_03545"/>
<protein>
    <submittedName>
        <fullName evidence="1">Thioesterase</fullName>
    </submittedName>
</protein>
<dbReference type="InterPro" id="IPR050563">
    <property type="entry name" value="4-hydroxybenzoyl-CoA_TE"/>
</dbReference>
<dbReference type="CDD" id="cd00586">
    <property type="entry name" value="4HBT"/>
    <property type="match status" value="1"/>
</dbReference>
<dbReference type="EMBL" id="CP006841">
    <property type="protein sequence ID" value="ALA66936.1"/>
    <property type="molecule type" value="Genomic_DNA"/>
</dbReference>
<dbReference type="STRING" id="1408189.CLAC_03545"/>